<keyword evidence="3" id="KW-1185">Reference proteome</keyword>
<feature type="region of interest" description="Disordered" evidence="1">
    <location>
        <begin position="1"/>
        <end position="29"/>
    </location>
</feature>
<reference evidence="2" key="1">
    <citation type="submission" date="2015-04" db="UniProtKB">
        <authorList>
            <consortium name="EnsemblPlants"/>
        </authorList>
    </citation>
    <scope>IDENTIFICATION</scope>
</reference>
<dbReference type="AlphaFoldDB" id="A0A0E0MJJ9"/>
<evidence type="ECO:0000313" key="3">
    <source>
        <dbReference type="Proteomes" id="UP000026962"/>
    </source>
</evidence>
<dbReference type="EnsemblPlants" id="OPUNC12G02520.1">
    <property type="protein sequence ID" value="OPUNC12G02520.1"/>
    <property type="gene ID" value="OPUNC12G02520"/>
</dbReference>
<feature type="region of interest" description="Disordered" evidence="1">
    <location>
        <begin position="87"/>
        <end position="133"/>
    </location>
</feature>
<proteinExistence type="predicted"/>
<sequence>MGSTKEMMKRVGGRKRRLPNREPVNELSYQAGYMKEKNLLRLGSWGRSAQWAPGLPEIKTDGGAQAAELRALLAILRHRTSSLSQAPAIPCPAARRPPLVGSAGGKGENMNNTNIIVFRKREARRKMKPQPSD</sequence>
<evidence type="ECO:0000313" key="2">
    <source>
        <dbReference type="EnsemblPlants" id="OPUNC12G02520.1"/>
    </source>
</evidence>
<dbReference type="Proteomes" id="UP000026962">
    <property type="component" value="Chromosome 12"/>
</dbReference>
<name>A0A0E0MJJ9_ORYPU</name>
<reference evidence="2" key="2">
    <citation type="submission" date="2018-05" db="EMBL/GenBank/DDBJ databases">
        <title>OpunRS2 (Oryza punctata Reference Sequence Version 2).</title>
        <authorList>
            <person name="Zhang J."/>
            <person name="Kudrna D."/>
            <person name="Lee S."/>
            <person name="Talag J."/>
            <person name="Welchert J."/>
            <person name="Wing R.A."/>
        </authorList>
    </citation>
    <scope>NUCLEOTIDE SEQUENCE [LARGE SCALE GENOMIC DNA]</scope>
</reference>
<accession>A0A0E0MJJ9</accession>
<organism evidence="2">
    <name type="scientific">Oryza punctata</name>
    <name type="common">Red rice</name>
    <dbReference type="NCBI Taxonomy" id="4537"/>
    <lineage>
        <taxon>Eukaryota</taxon>
        <taxon>Viridiplantae</taxon>
        <taxon>Streptophyta</taxon>
        <taxon>Embryophyta</taxon>
        <taxon>Tracheophyta</taxon>
        <taxon>Spermatophyta</taxon>
        <taxon>Magnoliopsida</taxon>
        <taxon>Liliopsida</taxon>
        <taxon>Poales</taxon>
        <taxon>Poaceae</taxon>
        <taxon>BOP clade</taxon>
        <taxon>Oryzoideae</taxon>
        <taxon>Oryzeae</taxon>
        <taxon>Oryzinae</taxon>
        <taxon>Oryza</taxon>
    </lineage>
</organism>
<dbReference type="Gramene" id="OPUNC12G02520.1">
    <property type="protein sequence ID" value="OPUNC12G02520.1"/>
    <property type="gene ID" value="OPUNC12G02520"/>
</dbReference>
<evidence type="ECO:0000256" key="1">
    <source>
        <dbReference type="SAM" id="MobiDB-lite"/>
    </source>
</evidence>
<feature type="compositionally biased region" description="Basic residues" evidence="1">
    <location>
        <begin position="121"/>
        <end position="133"/>
    </location>
</feature>
<feature type="compositionally biased region" description="Low complexity" evidence="1">
    <location>
        <begin position="87"/>
        <end position="98"/>
    </location>
</feature>
<dbReference type="HOGENOM" id="CLU_1910054_0_0_1"/>
<protein>
    <submittedName>
        <fullName evidence="2">Uncharacterized protein</fullName>
    </submittedName>
</protein>